<dbReference type="Proteomes" id="UP000708576">
    <property type="component" value="Unassembled WGS sequence"/>
</dbReference>
<dbReference type="Pfam" id="PF14322">
    <property type="entry name" value="SusD-like_3"/>
    <property type="match status" value="1"/>
</dbReference>
<name>A0ABS5K0E6_9BACT</name>
<organism evidence="8 9">
    <name type="scientific">Carboxylicivirga linearis</name>
    <dbReference type="NCBI Taxonomy" id="1628157"/>
    <lineage>
        <taxon>Bacteria</taxon>
        <taxon>Pseudomonadati</taxon>
        <taxon>Bacteroidota</taxon>
        <taxon>Bacteroidia</taxon>
        <taxon>Marinilabiliales</taxon>
        <taxon>Marinilabiliaceae</taxon>
        <taxon>Carboxylicivirga</taxon>
    </lineage>
</organism>
<dbReference type="EMBL" id="JAGUCO010000025">
    <property type="protein sequence ID" value="MBS2100583.1"/>
    <property type="molecule type" value="Genomic_DNA"/>
</dbReference>
<evidence type="ECO:0000313" key="9">
    <source>
        <dbReference type="Proteomes" id="UP000708576"/>
    </source>
</evidence>
<evidence type="ECO:0000259" key="7">
    <source>
        <dbReference type="Pfam" id="PF14322"/>
    </source>
</evidence>
<dbReference type="Pfam" id="PF07980">
    <property type="entry name" value="SusD_RagB"/>
    <property type="match status" value="1"/>
</dbReference>
<dbReference type="InterPro" id="IPR033985">
    <property type="entry name" value="SusD-like_N"/>
</dbReference>
<dbReference type="RefSeq" id="WP_212218715.1">
    <property type="nucleotide sequence ID" value="NZ_JAGUCO010000025.1"/>
</dbReference>
<keyword evidence="5" id="KW-0998">Cell outer membrane</keyword>
<dbReference type="Gene3D" id="1.25.40.390">
    <property type="match status" value="2"/>
</dbReference>
<evidence type="ECO:0000256" key="5">
    <source>
        <dbReference type="ARBA" id="ARBA00023237"/>
    </source>
</evidence>
<feature type="domain" description="RagB/SusD" evidence="6">
    <location>
        <begin position="392"/>
        <end position="587"/>
    </location>
</feature>
<evidence type="ECO:0000256" key="2">
    <source>
        <dbReference type="ARBA" id="ARBA00006275"/>
    </source>
</evidence>
<sequence length="587" mass="65788">MKKILYSVGLLLVMGLNSCDDSFIEQENLFEASLDSYYKTPAQIEEAMGGVYNALYVNGAHSNEHLAANLLSDLMLGGGGPDDKSAKWVDNFEDPAEDTYRDLWKETYNGINRCNAILEATVDADYSAFFKTQEEADDFKNQAIGEAYFMRGFHLFRAAKFFGGMPIIPTTDAPRDVPRSTMGETFGQIASDFKMAIETLPAIKATDLDISTYGHANKWVAEAYMARAFLFYTGYMTNIEKAATTEIALPEGGTISKANVVAYLNDIIGESGYELLSDFRNLWPYSYVNQSASQFNPDGTNPVLPWAANPDNTDPATPLAWAGQDGPRSSIGTGNTEVMFALRYAFGNWGWTKGQSYNNRVCLFFGIRDNSMVPFGQGWGWGTVHPLLKAQWSDDDLRKKGSILDMGDAEQGTGDYQANKGDHETGMFNKKYTTIQHGGPDDVKGMFYYLYDMDNGDPMQLWAAQDFYYLRYADVLLMHSELTETADGMNEVRRRAGLDDIAYSLDALKEERKFEFAFEGLRWFDLVRWGDVEDDSKNFYSNEVDVVNSGVPATYSVNYRSETKGLVPIPESEIRLSDDVYKQNPGW</sequence>
<accession>A0ABS5K0E6</accession>
<evidence type="ECO:0000259" key="6">
    <source>
        <dbReference type="Pfam" id="PF07980"/>
    </source>
</evidence>
<dbReference type="SUPFAM" id="SSF48452">
    <property type="entry name" value="TPR-like"/>
    <property type="match status" value="1"/>
</dbReference>
<dbReference type="InterPro" id="IPR011990">
    <property type="entry name" value="TPR-like_helical_dom_sf"/>
</dbReference>
<reference evidence="8 9" key="1">
    <citation type="journal article" date="2015" name="Int. J. Syst. Evol. Microbiol.">
        <title>Carboxylicivirga linearis sp. nov., isolated from a sea cucumber culture pond.</title>
        <authorList>
            <person name="Wang F.Q."/>
            <person name="Zhou Y.X."/>
            <person name="Lin X.Z."/>
            <person name="Chen G.J."/>
            <person name="Du Z.J."/>
        </authorList>
    </citation>
    <scope>NUCLEOTIDE SEQUENCE [LARGE SCALE GENOMIC DNA]</scope>
    <source>
        <strain evidence="8 9">FB218</strain>
    </source>
</reference>
<keyword evidence="4" id="KW-0472">Membrane</keyword>
<comment type="caution">
    <text evidence="8">The sequence shown here is derived from an EMBL/GenBank/DDBJ whole genome shotgun (WGS) entry which is preliminary data.</text>
</comment>
<gene>
    <name evidence="8" type="ORF">KEM10_20020</name>
</gene>
<feature type="domain" description="SusD-like N-terminal" evidence="7">
    <location>
        <begin position="38"/>
        <end position="230"/>
    </location>
</feature>
<evidence type="ECO:0000256" key="3">
    <source>
        <dbReference type="ARBA" id="ARBA00022729"/>
    </source>
</evidence>
<keyword evidence="9" id="KW-1185">Reference proteome</keyword>
<evidence type="ECO:0000256" key="1">
    <source>
        <dbReference type="ARBA" id="ARBA00004442"/>
    </source>
</evidence>
<keyword evidence="3" id="KW-0732">Signal</keyword>
<protein>
    <submittedName>
        <fullName evidence="8">RagB/SusD family nutrient uptake outer membrane protein</fullName>
    </submittedName>
</protein>
<proteinExistence type="inferred from homology"/>
<evidence type="ECO:0000256" key="4">
    <source>
        <dbReference type="ARBA" id="ARBA00023136"/>
    </source>
</evidence>
<comment type="subcellular location">
    <subcellularLocation>
        <location evidence="1">Cell outer membrane</location>
    </subcellularLocation>
</comment>
<evidence type="ECO:0000313" key="8">
    <source>
        <dbReference type="EMBL" id="MBS2100583.1"/>
    </source>
</evidence>
<dbReference type="InterPro" id="IPR012944">
    <property type="entry name" value="SusD_RagB_dom"/>
</dbReference>
<comment type="similarity">
    <text evidence="2">Belongs to the SusD family.</text>
</comment>